<evidence type="ECO:0000256" key="1">
    <source>
        <dbReference type="ARBA" id="ARBA00022857"/>
    </source>
</evidence>
<dbReference type="InterPro" id="IPR013154">
    <property type="entry name" value="ADH-like_N"/>
</dbReference>
<proteinExistence type="predicted"/>
<dbReference type="InterPro" id="IPR020843">
    <property type="entry name" value="ER"/>
</dbReference>
<evidence type="ECO:0000313" key="4">
    <source>
        <dbReference type="EMBL" id="PWG02498.1"/>
    </source>
</evidence>
<dbReference type="CDD" id="cd05286">
    <property type="entry name" value="QOR2"/>
    <property type="match status" value="1"/>
</dbReference>
<evidence type="ECO:0000313" key="5">
    <source>
        <dbReference type="Proteomes" id="UP000245916"/>
    </source>
</evidence>
<organism evidence="4 5">
    <name type="scientific">Allosphingosinicella humi</name>
    <dbReference type="NCBI Taxonomy" id="2068657"/>
    <lineage>
        <taxon>Bacteria</taxon>
        <taxon>Pseudomonadati</taxon>
        <taxon>Pseudomonadota</taxon>
        <taxon>Alphaproteobacteria</taxon>
        <taxon>Sphingomonadales</taxon>
        <taxon>Sphingomonadaceae</taxon>
        <taxon>Allosphingosinicella</taxon>
    </lineage>
</organism>
<dbReference type="OrthoDB" id="9805883at2"/>
<dbReference type="InterPro" id="IPR011032">
    <property type="entry name" value="GroES-like_sf"/>
</dbReference>
<dbReference type="Gene3D" id="3.90.180.10">
    <property type="entry name" value="Medium-chain alcohol dehydrogenases, catalytic domain"/>
    <property type="match status" value="1"/>
</dbReference>
<keyword evidence="5" id="KW-1185">Reference proteome</keyword>
<dbReference type="SUPFAM" id="SSF51735">
    <property type="entry name" value="NAD(P)-binding Rossmann-fold domains"/>
    <property type="match status" value="1"/>
</dbReference>
<dbReference type="SUPFAM" id="SSF50129">
    <property type="entry name" value="GroES-like"/>
    <property type="match status" value="1"/>
</dbReference>
<feature type="domain" description="Enoyl reductase (ER)" evidence="3">
    <location>
        <begin position="13"/>
        <end position="324"/>
    </location>
</feature>
<dbReference type="AlphaFoldDB" id="A0A2U2J2E3"/>
<dbReference type="RefSeq" id="WP_109270637.1">
    <property type="nucleotide sequence ID" value="NZ_QFFF01000001.1"/>
</dbReference>
<dbReference type="GO" id="GO:0035925">
    <property type="term" value="F:mRNA 3'-UTR AU-rich region binding"/>
    <property type="evidence" value="ECO:0007669"/>
    <property type="project" value="TreeGrafter"/>
</dbReference>
<dbReference type="EMBL" id="QFFF01000001">
    <property type="protein sequence ID" value="PWG02498.1"/>
    <property type="molecule type" value="Genomic_DNA"/>
</dbReference>
<reference evidence="4 5" key="1">
    <citation type="submission" date="2018-05" db="EMBL/GenBank/DDBJ databases">
        <title>Genome of Sphingosinicella humi QZX222.</title>
        <authorList>
            <person name="Qiao Z."/>
            <person name="Wang G."/>
        </authorList>
    </citation>
    <scope>NUCLEOTIDE SEQUENCE [LARGE SCALE GENOMIC DNA]</scope>
    <source>
        <strain evidence="4 5">QZX222</strain>
    </source>
</reference>
<dbReference type="InterPro" id="IPR036291">
    <property type="entry name" value="NAD(P)-bd_dom_sf"/>
</dbReference>
<dbReference type="GO" id="GO:0070402">
    <property type="term" value="F:NADPH binding"/>
    <property type="evidence" value="ECO:0007669"/>
    <property type="project" value="TreeGrafter"/>
</dbReference>
<evidence type="ECO:0000259" key="3">
    <source>
        <dbReference type="SMART" id="SM00829"/>
    </source>
</evidence>
<sequence>MSDRYRLLIRETGGPDVIVREPLGDLSPASGEILVRQEAIGLNFIDTYHRSGLYEVPLPSGLGNEGAGIVEAVGEGVRDFSIGDRVGSFSGPLGAYATHRVIRADRAIKLPESISCDTAAAIMLKGCTAEFLIERCARVKAGDAVLVHAAAGGVGSILVPWLKAIGALVIAHAGSAEKAETARELGADHALSGPMDTLASEVRSLTNGEGVAVVFDGVGAASWPASLASVTRRGLLVTYGNASGPVPPFRALDLTRAGSIFVTRPTLADYVSTPEEMRASARRLFEMIAAGHVPVRIGARYPLSEAAAAHRDLEARRTTGSTILIP</sequence>
<keyword evidence="2" id="KW-0560">Oxidoreductase</keyword>
<dbReference type="GO" id="GO:0003960">
    <property type="term" value="F:quinone reductase (NADPH) activity"/>
    <property type="evidence" value="ECO:0007669"/>
    <property type="project" value="InterPro"/>
</dbReference>
<evidence type="ECO:0000256" key="2">
    <source>
        <dbReference type="ARBA" id="ARBA00023002"/>
    </source>
</evidence>
<dbReference type="Proteomes" id="UP000245916">
    <property type="component" value="Unassembled WGS sequence"/>
</dbReference>
<keyword evidence="1" id="KW-0521">NADP</keyword>
<dbReference type="InterPro" id="IPR013149">
    <property type="entry name" value="ADH-like_C"/>
</dbReference>
<dbReference type="Pfam" id="PF00107">
    <property type="entry name" value="ADH_zinc_N"/>
    <property type="match status" value="1"/>
</dbReference>
<dbReference type="Gene3D" id="3.40.50.720">
    <property type="entry name" value="NAD(P)-binding Rossmann-like Domain"/>
    <property type="match status" value="1"/>
</dbReference>
<dbReference type="PANTHER" id="PTHR48106:SF13">
    <property type="entry name" value="QUINONE OXIDOREDUCTASE-RELATED"/>
    <property type="match status" value="1"/>
</dbReference>
<dbReference type="PANTHER" id="PTHR48106">
    <property type="entry name" value="QUINONE OXIDOREDUCTASE PIG3-RELATED"/>
    <property type="match status" value="1"/>
</dbReference>
<dbReference type="GO" id="GO:0005829">
    <property type="term" value="C:cytosol"/>
    <property type="evidence" value="ECO:0007669"/>
    <property type="project" value="TreeGrafter"/>
</dbReference>
<name>A0A2U2J2E3_9SPHN</name>
<dbReference type="InterPro" id="IPR047618">
    <property type="entry name" value="QOR-like"/>
</dbReference>
<dbReference type="SMART" id="SM00829">
    <property type="entry name" value="PKS_ER"/>
    <property type="match status" value="1"/>
</dbReference>
<dbReference type="Pfam" id="PF08240">
    <property type="entry name" value="ADH_N"/>
    <property type="match status" value="1"/>
</dbReference>
<gene>
    <name evidence="4" type="ORF">DF286_06180</name>
</gene>
<accession>A0A2U2J2E3</accession>
<comment type="caution">
    <text evidence="4">The sequence shown here is derived from an EMBL/GenBank/DDBJ whole genome shotgun (WGS) entry which is preliminary data.</text>
</comment>
<protein>
    <submittedName>
        <fullName evidence="4">Quinone oxidoreductase</fullName>
    </submittedName>
</protein>